<evidence type="ECO:0000259" key="11">
    <source>
        <dbReference type="PROSITE" id="PS50024"/>
    </source>
</evidence>
<dbReference type="Pfam" id="PF26129">
    <property type="entry name" value="Vwde"/>
    <property type="match status" value="1"/>
</dbReference>
<reference evidence="12" key="1">
    <citation type="submission" date="2022-01" db="EMBL/GenBank/DDBJ databases">
        <authorList>
            <person name="Braso-Vives M."/>
        </authorList>
    </citation>
    <scope>NUCLEOTIDE SEQUENCE</scope>
</reference>
<keyword evidence="5" id="KW-0430">Lectin</keyword>
<evidence type="ECO:0000256" key="1">
    <source>
        <dbReference type="ARBA" id="ARBA00004479"/>
    </source>
</evidence>
<organism evidence="12 13">
    <name type="scientific">Branchiostoma lanceolatum</name>
    <name type="common">Common lancelet</name>
    <name type="synonym">Amphioxus lanceolatum</name>
    <dbReference type="NCBI Taxonomy" id="7740"/>
    <lineage>
        <taxon>Eukaryota</taxon>
        <taxon>Metazoa</taxon>
        <taxon>Chordata</taxon>
        <taxon>Cephalochordata</taxon>
        <taxon>Leptocardii</taxon>
        <taxon>Amphioxiformes</taxon>
        <taxon>Branchiostomatidae</taxon>
        <taxon>Branchiostoma</taxon>
    </lineage>
</organism>
<evidence type="ECO:0000256" key="6">
    <source>
        <dbReference type="ARBA" id="ARBA00022989"/>
    </source>
</evidence>
<dbReference type="InterPro" id="IPR018097">
    <property type="entry name" value="EGF_Ca-bd_CS"/>
</dbReference>
<keyword evidence="8" id="KW-1015">Disulfide bond</keyword>
<dbReference type="PROSITE" id="PS50024">
    <property type="entry name" value="SEA"/>
    <property type="match status" value="1"/>
</dbReference>
<evidence type="ECO:0000256" key="5">
    <source>
        <dbReference type="ARBA" id="ARBA00022734"/>
    </source>
</evidence>
<dbReference type="GO" id="GO:0005509">
    <property type="term" value="F:calcium ion binding"/>
    <property type="evidence" value="ECO:0007669"/>
    <property type="project" value="InterPro"/>
</dbReference>
<dbReference type="OrthoDB" id="10021943at2759"/>
<dbReference type="PANTHER" id="PTHR14789:SF1">
    <property type="entry name" value="CHONDROLECTIN"/>
    <property type="match status" value="1"/>
</dbReference>
<dbReference type="CDD" id="cd00054">
    <property type="entry name" value="EGF_CA"/>
    <property type="match status" value="1"/>
</dbReference>
<dbReference type="Pfam" id="PF07645">
    <property type="entry name" value="EGF_CA"/>
    <property type="match status" value="1"/>
</dbReference>
<name>A0A8J9WGB3_BRALA</name>
<dbReference type="InterPro" id="IPR001881">
    <property type="entry name" value="EGF-like_Ca-bd_dom"/>
</dbReference>
<evidence type="ECO:0000256" key="8">
    <source>
        <dbReference type="ARBA" id="ARBA00023157"/>
    </source>
</evidence>
<dbReference type="SUPFAM" id="SSF82671">
    <property type="entry name" value="SEA domain"/>
    <property type="match status" value="1"/>
</dbReference>
<dbReference type="InterPro" id="IPR051505">
    <property type="entry name" value="C-type_lectin_domain"/>
</dbReference>
<dbReference type="Gene3D" id="2.10.25.10">
    <property type="entry name" value="Laminin"/>
    <property type="match status" value="2"/>
</dbReference>
<dbReference type="Proteomes" id="UP000838412">
    <property type="component" value="Chromosome 10"/>
</dbReference>
<dbReference type="FunFam" id="2.10.25.10:FF:000001">
    <property type="entry name" value="Tenascin C"/>
    <property type="match status" value="1"/>
</dbReference>
<accession>A0A8J9WGB3</accession>
<dbReference type="SMART" id="SM00179">
    <property type="entry name" value="EGF_CA"/>
    <property type="match status" value="1"/>
</dbReference>
<dbReference type="SUPFAM" id="SSF57196">
    <property type="entry name" value="EGF/Laminin"/>
    <property type="match status" value="1"/>
</dbReference>
<evidence type="ECO:0000313" key="13">
    <source>
        <dbReference type="Proteomes" id="UP000838412"/>
    </source>
</evidence>
<protein>
    <submittedName>
        <fullName evidence="12">VWDE protein</fullName>
    </submittedName>
</protein>
<dbReference type="InterPro" id="IPR049883">
    <property type="entry name" value="NOTCH1_EGF-like"/>
</dbReference>
<dbReference type="GO" id="GO:0005737">
    <property type="term" value="C:cytoplasm"/>
    <property type="evidence" value="ECO:0007669"/>
    <property type="project" value="TreeGrafter"/>
</dbReference>
<evidence type="ECO:0000256" key="7">
    <source>
        <dbReference type="ARBA" id="ARBA00023136"/>
    </source>
</evidence>
<dbReference type="EMBL" id="OV696695">
    <property type="protein sequence ID" value="CAH1239253.1"/>
    <property type="molecule type" value="Genomic_DNA"/>
</dbReference>
<keyword evidence="6 10" id="KW-1133">Transmembrane helix</keyword>
<evidence type="ECO:0000256" key="3">
    <source>
        <dbReference type="ARBA" id="ARBA00022692"/>
    </source>
</evidence>
<dbReference type="GO" id="GO:0016020">
    <property type="term" value="C:membrane"/>
    <property type="evidence" value="ECO:0007669"/>
    <property type="project" value="UniProtKB-SubCell"/>
</dbReference>
<evidence type="ECO:0000256" key="9">
    <source>
        <dbReference type="ARBA" id="ARBA00023180"/>
    </source>
</evidence>
<dbReference type="GO" id="GO:0030246">
    <property type="term" value="F:carbohydrate binding"/>
    <property type="evidence" value="ECO:0007669"/>
    <property type="project" value="UniProtKB-KW"/>
</dbReference>
<evidence type="ECO:0000256" key="10">
    <source>
        <dbReference type="SAM" id="Phobius"/>
    </source>
</evidence>
<proteinExistence type="predicted"/>
<dbReference type="PANTHER" id="PTHR14789">
    <property type="entry name" value="CHONDROLECTIN VARIANT CHODLFDELTAE"/>
    <property type="match status" value="1"/>
</dbReference>
<keyword evidence="7 10" id="KW-0472">Membrane</keyword>
<dbReference type="InterPro" id="IPR058727">
    <property type="entry name" value="Helical_Vwde"/>
</dbReference>
<gene>
    <name evidence="12" type="primary">VWDE</name>
    <name evidence="12" type="ORF">BLAG_LOCUS3604</name>
</gene>
<comment type="subcellular location">
    <subcellularLocation>
        <location evidence="1">Membrane</location>
        <topology evidence="1">Single-pass type I membrane protein</topology>
    </subcellularLocation>
</comment>
<feature type="domain" description="SEA" evidence="11">
    <location>
        <begin position="279"/>
        <end position="402"/>
    </location>
</feature>
<sequence length="478" mass="51144">MADIQVTEDLSYALSAADEIKEECSETAYQNTTLYETNEVGIAVPPTIITSQLCPRQCSQRGECVNGTCQCTEGFTSADCSMQVGRAPQALFLPVKGLCDIRHRPCMKATFIADGLIDSENLTCRVTQVSTHDGTRQVQQDTTGQTEGRMLSSGEVRCHLPRSPVALGTPAEREGAVTHGMMLSVSNDGQRFSQELLFTVYDSVCQECFEGVNQAPRFNSPPTITKVAGENLTITIGAVDPEDIDECVLTNHGCEYQCANTPGGYGCACPEGHVVAADESLAFTGEITLTIVNGNEVVFTEEGLGTPGSQEFIEMATLLDEAIIALLHTGSLQDKFVGCKVKAFRQGSVIAEFDVYFVEDADLSSSEVMDAILNDLTNNTLSGENGVIVVIPSSLQVSSQATPATGQMWYNSPLYLSLLCVGCAVVVTVLIVGAVCLLTSPNRRRKMVISDSTVDINMADMNGKAEGIDGPAAEDDKY</sequence>
<evidence type="ECO:0000313" key="12">
    <source>
        <dbReference type="EMBL" id="CAH1239253.1"/>
    </source>
</evidence>
<dbReference type="InterPro" id="IPR036364">
    <property type="entry name" value="SEA_dom_sf"/>
</dbReference>
<evidence type="ECO:0000256" key="4">
    <source>
        <dbReference type="ARBA" id="ARBA00022729"/>
    </source>
</evidence>
<feature type="transmembrane region" description="Helical" evidence="10">
    <location>
        <begin position="414"/>
        <end position="438"/>
    </location>
</feature>
<keyword evidence="2" id="KW-0245">EGF-like domain</keyword>
<dbReference type="Pfam" id="PF01390">
    <property type="entry name" value="SEA"/>
    <property type="match status" value="1"/>
</dbReference>
<dbReference type="AlphaFoldDB" id="A0A8J9WGB3"/>
<dbReference type="PROSITE" id="PS01187">
    <property type="entry name" value="EGF_CA"/>
    <property type="match status" value="1"/>
</dbReference>
<dbReference type="Gene3D" id="3.30.70.960">
    <property type="entry name" value="SEA domain"/>
    <property type="match status" value="1"/>
</dbReference>
<keyword evidence="3 10" id="KW-0812">Transmembrane</keyword>
<evidence type="ECO:0000256" key="2">
    <source>
        <dbReference type="ARBA" id="ARBA00022536"/>
    </source>
</evidence>
<dbReference type="GO" id="GO:0050772">
    <property type="term" value="P:positive regulation of axonogenesis"/>
    <property type="evidence" value="ECO:0007669"/>
    <property type="project" value="TreeGrafter"/>
</dbReference>
<dbReference type="InterPro" id="IPR000082">
    <property type="entry name" value="SEA_dom"/>
</dbReference>
<keyword evidence="9" id="KW-0325">Glycoprotein</keyword>
<keyword evidence="4" id="KW-0732">Signal</keyword>
<keyword evidence="13" id="KW-1185">Reference proteome</keyword>